<sequence length="1108" mass="115285">MGGHKKSSKSKKCKAEQIDKDKKVLEITECVLEAPHHCRHGKHCKCKRRKKPFKITQCNVGTTGLVIKKSGVYEFAEDITFKPSRNAVTQTPVMFNNTGTNGSGAVGLATVSGGVVRAVDIVNPGSGYTSAPTVTIGTGGAVATASIGAIESVNLLTPGAGYYTTPTVNVSIGTGALINAIVDANLGTIIGFQIVSPGSGYTNASVVSILGGGATLAATASITPSNGVAKVIVSSGGSGYTDTVVAAITVAVSNVVINMKNYFLKQFGVDDQGNVASTQNPYIVGILVPDTDPFRTDSNNSLERVVVTYTGQGYTTTPTVTVSLPTTPGGTQAKVRAIINNGTVTDIQVLSAGSGYTSNPTITIDPPTGAGGLTALAISNIYTVNYIGIENVAIIADKGKGTINGFSYMGVRIFGHTNNILLSHLNIINTGKLASAAVKPYPGYAGITVPQNDSTTFGLALGEMGSSGFANWVGSVFFIARSGVQNKVSNVVIDDVSSLNSFTVGALISNVTNMYMSDCHFDDTFNDNYFVAYGCWLGTNDASEYPSLENFTITNCTFNRTQLTSSGAGHYSYYNFNGMYGCLLGYSSGFIVKNCQANGTISTTVSLASQVCAGWDNSVPTNGMFIDCEFNDTNAISGIVNGFHSSGSGGTFPVGHSGMDVQLINCSASNIQNNSSSRFPSPLIYSSNDRATAFEIDYTKNYLFRDCTVSSVIYTGPFVDSGSITASFGLPRNGANGFYVIPAFISQANTLGVLFDNCLATGCLATNGGSAVGFQMTFGVAPANCATQAITYKDCVSQNHLSAFPSITSLVAGTIPIVQGVGLGYEINQSVPIQILPTFPVSYNNCKAIYNQGAPSTGTGTTAIYSAGFYCSSIPAVIPSFMQLKGITYFNCEAVGNVYGFLLRNANACTIRNCRADNNVVATTTLVYSSPAGVTASQSGGIIAGGPGTAFTAAMTKGLFVFSNGQQAIINSVNTVLQQLSVSTTATIAAMGFTVYYASGITGDPTIDGIVGEGFTDLGVGTITSTPGTNNGITNSLFENNKAFNNGTSSSSLTFSGKNSNYNVFVAPLGVTIPIYQMQISMPSSFLYTSPSVSPNTKQDIYNESTIQ</sequence>
<accession>A0A3G5AIJ4</accession>
<gene>
    <name evidence="1" type="ORF">Sylvanvirus1_10</name>
</gene>
<organism evidence="1">
    <name type="scientific">Sylvanvirus sp</name>
    <dbReference type="NCBI Taxonomy" id="2487774"/>
    <lineage>
        <taxon>Viruses</taxon>
    </lineage>
</organism>
<name>A0A3G5AIJ4_9VIRU</name>
<protein>
    <submittedName>
        <fullName evidence="1">Uncharacterized protein</fullName>
    </submittedName>
</protein>
<evidence type="ECO:0000313" key="1">
    <source>
        <dbReference type="EMBL" id="AYV86414.1"/>
    </source>
</evidence>
<dbReference type="EMBL" id="MK072507">
    <property type="protein sequence ID" value="AYV86414.1"/>
    <property type="molecule type" value="Genomic_DNA"/>
</dbReference>
<proteinExistence type="predicted"/>
<reference evidence="1" key="1">
    <citation type="submission" date="2018-10" db="EMBL/GenBank/DDBJ databases">
        <title>Hidden diversity of soil giant viruses.</title>
        <authorList>
            <person name="Schulz F."/>
            <person name="Alteio L."/>
            <person name="Goudeau D."/>
            <person name="Ryan E.M."/>
            <person name="Malmstrom R.R."/>
            <person name="Blanchard J."/>
            <person name="Woyke T."/>
        </authorList>
    </citation>
    <scope>NUCLEOTIDE SEQUENCE</scope>
    <source>
        <strain evidence="1">SYV1</strain>
    </source>
</reference>